<dbReference type="Proteomes" id="UP000259030">
    <property type="component" value="Chromosome"/>
</dbReference>
<dbReference type="EMBL" id="CP021081">
    <property type="protein sequence ID" value="ASN81485.1"/>
    <property type="molecule type" value="Genomic_DNA"/>
</dbReference>
<evidence type="ECO:0000313" key="2">
    <source>
        <dbReference type="Proteomes" id="UP000259030"/>
    </source>
</evidence>
<dbReference type="InterPro" id="IPR019734">
    <property type="entry name" value="TPR_rpt"/>
</dbReference>
<evidence type="ECO:0008006" key="3">
    <source>
        <dbReference type="Google" id="ProtNLM"/>
    </source>
</evidence>
<dbReference type="InterPro" id="IPR011990">
    <property type="entry name" value="TPR-like_helical_dom_sf"/>
</dbReference>
<keyword evidence="2" id="KW-1185">Reference proteome</keyword>
<dbReference type="STRING" id="317577.GCA_000419625_01690"/>
<dbReference type="PANTHER" id="PTHR10098">
    <property type="entry name" value="RAPSYN-RELATED"/>
    <property type="match status" value="1"/>
</dbReference>
<dbReference type="Pfam" id="PF13424">
    <property type="entry name" value="TPR_12"/>
    <property type="match status" value="1"/>
</dbReference>
<proteinExistence type="predicted"/>
<gene>
    <name evidence="1" type="ORF">DFI_11175</name>
</gene>
<name>A0A221SXV7_9DEIO</name>
<protein>
    <recommendedName>
        <fullName evidence="3">MalT-like TPR region domain-containing protein</fullName>
    </recommendedName>
</protein>
<dbReference type="SMART" id="SM00028">
    <property type="entry name" value="TPR"/>
    <property type="match status" value="3"/>
</dbReference>
<sequence>MAVAKIPPPSVTLSLETQIRALELVVLSDPDAARVRLLQLRHAAQQEGDPASEAYALCLLGGCAYFQGENRVLAEYAREALTLAQGAGLRSLECRCWNALGLAAFRLGRPDTALEHYAASARLARDLEEPVSLARALVNMAAVYGDLDDHAQALHLCRLSTDITGPAGTVHYLLEGRRGMIDALRHLGRAAEAAALMPESLGLAEEYDLKRPIANLRLLEGLLHLDAGEVEPARESAKAGLRAAQAAQDNESTAQLRGLLGEVHLHAGEFTDAYRELSRSERLAQTIRHPGLEAAAKCRLARLFEAQDELDLARTYREAKSALLGALHGQGVKARALAVAAQLRAELAELPPV</sequence>
<accession>A0A221SXV7</accession>
<evidence type="ECO:0000313" key="1">
    <source>
        <dbReference type="EMBL" id="ASN81485.1"/>
    </source>
</evidence>
<dbReference type="SUPFAM" id="SSF48452">
    <property type="entry name" value="TPR-like"/>
    <property type="match status" value="2"/>
</dbReference>
<dbReference type="AlphaFoldDB" id="A0A221SXV7"/>
<dbReference type="KEGG" id="dfc:DFI_11175"/>
<dbReference type="Gene3D" id="1.25.40.10">
    <property type="entry name" value="Tetratricopeptide repeat domain"/>
    <property type="match status" value="2"/>
</dbReference>
<reference evidence="1 2" key="1">
    <citation type="submission" date="2017-05" db="EMBL/GenBank/DDBJ databases">
        <title>The complete genome sequence of Deinococcus ficus isolated from the rhizosphere of the Ficus religiosa L. in Taiwan.</title>
        <authorList>
            <person name="Wu K.-M."/>
            <person name="Liao T.-L."/>
            <person name="Liu Y.-M."/>
            <person name="Young C.-C."/>
            <person name="Tsai S.-F."/>
        </authorList>
    </citation>
    <scope>NUCLEOTIDE SEQUENCE [LARGE SCALE GENOMIC DNA]</scope>
    <source>
        <strain evidence="1 2">CC-FR2-10</strain>
    </source>
</reference>
<dbReference type="RefSeq" id="WP_027463157.1">
    <property type="nucleotide sequence ID" value="NZ_CP021081.1"/>
</dbReference>
<organism evidence="1 2">
    <name type="scientific">Deinococcus ficus</name>
    <dbReference type="NCBI Taxonomy" id="317577"/>
    <lineage>
        <taxon>Bacteria</taxon>
        <taxon>Thermotogati</taxon>
        <taxon>Deinococcota</taxon>
        <taxon>Deinococci</taxon>
        <taxon>Deinococcales</taxon>
        <taxon>Deinococcaceae</taxon>
        <taxon>Deinococcus</taxon>
    </lineage>
</organism>